<evidence type="ECO:0000313" key="7">
    <source>
        <dbReference type="Proteomes" id="UP001206925"/>
    </source>
</evidence>
<evidence type="ECO:0000256" key="4">
    <source>
        <dbReference type="ARBA" id="ARBA00023163"/>
    </source>
</evidence>
<protein>
    <submittedName>
        <fullName evidence="6">Uncharacterized protein</fullName>
    </submittedName>
</protein>
<evidence type="ECO:0000256" key="1">
    <source>
        <dbReference type="ARBA" id="ARBA00004123"/>
    </source>
</evidence>
<keyword evidence="4" id="KW-0804">Transcription</keyword>
<keyword evidence="3" id="KW-0238">DNA-binding</keyword>
<evidence type="ECO:0000256" key="2">
    <source>
        <dbReference type="ARBA" id="ARBA00023015"/>
    </source>
</evidence>
<evidence type="ECO:0000313" key="6">
    <source>
        <dbReference type="EMBL" id="KAI7739611.1"/>
    </source>
</evidence>
<evidence type="ECO:0000256" key="5">
    <source>
        <dbReference type="ARBA" id="ARBA00023242"/>
    </source>
</evidence>
<dbReference type="AlphaFoldDB" id="A0AAD5CFQ3"/>
<sequence length="158" mass="18011">RAKRGISSNAFGCPSNQDTNYFRKTLTATDTCTHDRFSVRRRVAESISPLDCCPWDRLLQFHSLGLEKESQNVKREGYTNIKHSSKRLLLLWDILTSTDCLKVASEGRVVIGLIHQNNATNKRYNQGMATKGYGLKSDDHIVPQINVYMILLLEFVHL</sequence>
<dbReference type="SUPFAM" id="SSF101936">
    <property type="entry name" value="DNA-binding pseudobarrel domain"/>
    <property type="match status" value="1"/>
</dbReference>
<comment type="caution">
    <text evidence="6">The sequence shown here is derived from an EMBL/GenBank/DDBJ whole genome shotgun (WGS) entry which is preliminary data.</text>
</comment>
<dbReference type="GO" id="GO:0003677">
    <property type="term" value="F:DNA binding"/>
    <property type="evidence" value="ECO:0007669"/>
    <property type="project" value="UniProtKB-KW"/>
</dbReference>
<gene>
    <name evidence="6" type="ORF">M8C21_022636</name>
</gene>
<comment type="subcellular location">
    <subcellularLocation>
        <location evidence="1">Nucleus</location>
    </subcellularLocation>
</comment>
<accession>A0AAD5CFQ3</accession>
<keyword evidence="2" id="KW-0805">Transcription regulation</keyword>
<dbReference type="EMBL" id="JAMZMK010008603">
    <property type="protein sequence ID" value="KAI7739611.1"/>
    <property type="molecule type" value="Genomic_DNA"/>
</dbReference>
<keyword evidence="5" id="KW-0539">Nucleus</keyword>
<dbReference type="GO" id="GO:0005634">
    <property type="term" value="C:nucleus"/>
    <property type="evidence" value="ECO:0007669"/>
    <property type="project" value="UniProtKB-SubCell"/>
</dbReference>
<dbReference type="Proteomes" id="UP001206925">
    <property type="component" value="Unassembled WGS sequence"/>
</dbReference>
<dbReference type="InterPro" id="IPR015300">
    <property type="entry name" value="DNA-bd_pseudobarrel_sf"/>
</dbReference>
<organism evidence="6 7">
    <name type="scientific">Ambrosia artemisiifolia</name>
    <name type="common">Common ragweed</name>
    <dbReference type="NCBI Taxonomy" id="4212"/>
    <lineage>
        <taxon>Eukaryota</taxon>
        <taxon>Viridiplantae</taxon>
        <taxon>Streptophyta</taxon>
        <taxon>Embryophyta</taxon>
        <taxon>Tracheophyta</taxon>
        <taxon>Spermatophyta</taxon>
        <taxon>Magnoliopsida</taxon>
        <taxon>eudicotyledons</taxon>
        <taxon>Gunneridae</taxon>
        <taxon>Pentapetalae</taxon>
        <taxon>asterids</taxon>
        <taxon>campanulids</taxon>
        <taxon>Asterales</taxon>
        <taxon>Asteraceae</taxon>
        <taxon>Asteroideae</taxon>
        <taxon>Heliantheae alliance</taxon>
        <taxon>Heliantheae</taxon>
        <taxon>Ambrosia</taxon>
    </lineage>
</organism>
<keyword evidence="7" id="KW-1185">Reference proteome</keyword>
<reference evidence="6" key="1">
    <citation type="submission" date="2022-06" db="EMBL/GenBank/DDBJ databases">
        <title>Uncovering the hologenomic basis of an extraordinary plant invasion.</title>
        <authorList>
            <person name="Bieker V.C."/>
            <person name="Martin M.D."/>
            <person name="Gilbert T."/>
            <person name="Hodgins K."/>
            <person name="Battlay P."/>
            <person name="Petersen B."/>
            <person name="Wilson J."/>
        </authorList>
    </citation>
    <scope>NUCLEOTIDE SEQUENCE</scope>
    <source>
        <strain evidence="6">AA19_3_7</strain>
        <tissue evidence="6">Leaf</tissue>
    </source>
</reference>
<evidence type="ECO:0000256" key="3">
    <source>
        <dbReference type="ARBA" id="ARBA00023125"/>
    </source>
</evidence>
<proteinExistence type="predicted"/>
<feature type="non-terminal residue" evidence="6">
    <location>
        <position position="158"/>
    </location>
</feature>
<name>A0AAD5CFQ3_AMBAR</name>